<evidence type="ECO:0000313" key="3">
    <source>
        <dbReference type="Proteomes" id="UP000002640"/>
    </source>
</evidence>
<feature type="region of interest" description="Disordered" evidence="1">
    <location>
        <begin position="722"/>
        <end position="759"/>
    </location>
</feature>
<dbReference type="OMA" id="ENECDPF"/>
<keyword evidence="3" id="KW-1185">Reference proteome</keyword>
<dbReference type="GeneID" id="20657773"/>
<dbReference type="SMR" id="G4ZCN5"/>
<gene>
    <name evidence="2" type="ORF">PHYSODRAFT_499960</name>
</gene>
<evidence type="ECO:0008006" key="4">
    <source>
        <dbReference type="Google" id="ProtNLM"/>
    </source>
</evidence>
<feature type="region of interest" description="Disordered" evidence="1">
    <location>
        <begin position="370"/>
        <end position="408"/>
    </location>
</feature>
<reference evidence="2 3" key="1">
    <citation type="journal article" date="2006" name="Science">
        <title>Phytophthora genome sequences uncover evolutionary origins and mechanisms of pathogenesis.</title>
        <authorList>
            <person name="Tyler B.M."/>
            <person name="Tripathy S."/>
            <person name="Zhang X."/>
            <person name="Dehal P."/>
            <person name="Jiang R.H."/>
            <person name="Aerts A."/>
            <person name="Arredondo F.D."/>
            <person name="Baxter L."/>
            <person name="Bensasson D."/>
            <person name="Beynon J.L."/>
            <person name="Chapman J."/>
            <person name="Damasceno C.M."/>
            <person name="Dorrance A.E."/>
            <person name="Dou D."/>
            <person name="Dickerman A.W."/>
            <person name="Dubchak I.L."/>
            <person name="Garbelotto M."/>
            <person name="Gijzen M."/>
            <person name="Gordon S.G."/>
            <person name="Govers F."/>
            <person name="Grunwald N.J."/>
            <person name="Huang W."/>
            <person name="Ivors K.L."/>
            <person name="Jones R.W."/>
            <person name="Kamoun S."/>
            <person name="Krampis K."/>
            <person name="Lamour K.H."/>
            <person name="Lee M.K."/>
            <person name="McDonald W.H."/>
            <person name="Medina M."/>
            <person name="Meijer H.J."/>
            <person name="Nordberg E.K."/>
            <person name="Maclean D.J."/>
            <person name="Ospina-Giraldo M.D."/>
            <person name="Morris P.F."/>
            <person name="Phuntumart V."/>
            <person name="Putnam N.H."/>
            <person name="Rash S."/>
            <person name="Rose J.K."/>
            <person name="Sakihama Y."/>
            <person name="Salamov A.A."/>
            <person name="Savidor A."/>
            <person name="Scheuring C.F."/>
            <person name="Smith B.M."/>
            <person name="Sobral B.W."/>
            <person name="Terry A."/>
            <person name="Torto-Alalibo T.A."/>
            <person name="Win J."/>
            <person name="Xu Z."/>
            <person name="Zhang H."/>
            <person name="Grigoriev I.V."/>
            <person name="Rokhsar D.S."/>
            <person name="Boore J.L."/>
        </authorList>
    </citation>
    <scope>NUCLEOTIDE SEQUENCE [LARGE SCALE GENOMIC DNA]</scope>
    <source>
        <strain evidence="2 3">P6497</strain>
    </source>
</reference>
<dbReference type="Proteomes" id="UP000002640">
    <property type="component" value="Unassembled WGS sequence"/>
</dbReference>
<organism evidence="2 3">
    <name type="scientific">Phytophthora sojae (strain P6497)</name>
    <name type="common">Soybean stem and root rot agent</name>
    <name type="synonym">Phytophthora megasperma f. sp. glycines</name>
    <dbReference type="NCBI Taxonomy" id="1094619"/>
    <lineage>
        <taxon>Eukaryota</taxon>
        <taxon>Sar</taxon>
        <taxon>Stramenopiles</taxon>
        <taxon>Oomycota</taxon>
        <taxon>Peronosporomycetes</taxon>
        <taxon>Peronosporales</taxon>
        <taxon>Peronosporaceae</taxon>
        <taxon>Phytophthora</taxon>
    </lineage>
</organism>
<dbReference type="EMBL" id="JH159154">
    <property type="protein sequence ID" value="EGZ17767.1"/>
    <property type="molecule type" value="Genomic_DNA"/>
</dbReference>
<evidence type="ECO:0000313" key="2">
    <source>
        <dbReference type="EMBL" id="EGZ17767.1"/>
    </source>
</evidence>
<dbReference type="RefSeq" id="XP_009526825.1">
    <property type="nucleotide sequence ID" value="XM_009528530.1"/>
</dbReference>
<dbReference type="AlphaFoldDB" id="G4ZCN5"/>
<protein>
    <recommendedName>
        <fullName evidence="4">Calponin-homology (CH) domain-containing protein</fullName>
    </recommendedName>
</protein>
<dbReference type="KEGG" id="psoj:PHYSODRAFT_499960"/>
<proteinExistence type="predicted"/>
<name>G4ZCN5_PHYSP</name>
<accession>G4ZCN5</accession>
<feature type="compositionally biased region" description="Polar residues" evidence="1">
    <location>
        <begin position="722"/>
        <end position="735"/>
    </location>
</feature>
<sequence length="961" mass="109407">MVTKGNVDHRGITPHVVFSTTQTPPSEAHNPIVTCSQPVTCGFCNSTNLMWVLRCSFCGSARMSDAPRLKYLIDMILSIDPRIKADKLAKRILDYAKFDRVAMRVEATFKQAGLVRAKAAIMMMNRTVLMLRFQIMRMIFVAWKKANANAHRQDANIQRLLFIKESQANHKLKQDVFSVWRGYVARVTDERVQRFQLACKRTEMTRLRRIWGSWRSFLQIRSKEKLQELRRHYEEELQDTPHEAQKEIDRLKEIQQEMLKMVYTAGDSILELLHVSLRKADHSVQKTLQLIQMYPTTAGAFFEGAHGHELLDALSSGHAMPQIDGFGLDDEKDDETMRKLLDNTIEKIDRSPPSDSLIQWLNFQRRRGAEMGPVSDTSDTKAIADTNKGATGDRTTTAPEKPSSAKATKLRLKEKKKELKPIKFLQDLRTVIASPGVMLKLLIHTSAEAQVEYDRIRSTELSNTAASLAAESSTTATTLSPSAQVQLRSYFKIVPRILNLPPDIVTRDSFVLNDFDSLYAYAVYLYLFHPNYVAPGMELSPRYHLSYSFLTPQWQKVKTSLLENECDPFAQQQFYIFLTKLKRINLQFLRFIGICKSVRHIASWHERAVTREAFNDFSRRVLGKDSNISVALEKETLASWVSLPPSKLLSLCESEDEFRKIEQVYKDNVLDLIKIFRIYGSAAGGKGILEQEFLKVMTKAGVTNKKNILRSHLQMIYQQSRQSNGGVPLDNSNPGESFLTPGLPPGADGDDDPEDRGATPNEFFEALTRVAHHNYQKRREFMGQIATMMNMGDEVAAETVSGAGSLLTCVVDLVVDKVVPLTKKFQEQGLTFKKQMIHPDVQHVCKAQERKLKRIFNTYSQRNKNPQSRGKLLDLSDFESLLKDRRLIDALFPHGKIKQLVAFVQQDGDVNTASSINGYDADSEFVFSEFVEALSAIAVYRNANPYLPFSKKLETFFEEYF</sequence>
<dbReference type="InParanoid" id="G4ZCN5"/>
<evidence type="ECO:0000256" key="1">
    <source>
        <dbReference type="SAM" id="MobiDB-lite"/>
    </source>
</evidence>